<organism evidence="8 9">
    <name type="scientific">Listeria cornellensis FSL F6-0969</name>
    <dbReference type="NCBI Taxonomy" id="1265820"/>
    <lineage>
        <taxon>Bacteria</taxon>
        <taxon>Bacillati</taxon>
        <taxon>Bacillota</taxon>
        <taxon>Bacilli</taxon>
        <taxon>Bacillales</taxon>
        <taxon>Listeriaceae</taxon>
        <taxon>Listeria</taxon>
    </lineage>
</organism>
<evidence type="ECO:0000313" key="8">
    <source>
        <dbReference type="EMBL" id="EUJ26675.1"/>
    </source>
</evidence>
<dbReference type="InterPro" id="IPR009328">
    <property type="entry name" value="DUF986"/>
</dbReference>
<gene>
    <name evidence="8" type="ORF">PCORN_14199</name>
</gene>
<proteinExistence type="inferred from homology"/>
<accession>W7BP98</accession>
<keyword evidence="4" id="KW-1003">Cell membrane</keyword>
<dbReference type="Proteomes" id="UP000019254">
    <property type="component" value="Unassembled WGS sequence"/>
</dbReference>
<evidence type="ECO:0000256" key="2">
    <source>
        <dbReference type="ARBA" id="ARBA00009962"/>
    </source>
</evidence>
<keyword evidence="6" id="KW-1133">Transmembrane helix</keyword>
<dbReference type="Pfam" id="PF06173">
    <property type="entry name" value="DUF986"/>
    <property type="match status" value="1"/>
</dbReference>
<evidence type="ECO:0000313" key="9">
    <source>
        <dbReference type="Proteomes" id="UP000019254"/>
    </source>
</evidence>
<keyword evidence="5" id="KW-0812">Transmembrane</keyword>
<dbReference type="PATRIC" id="fig|1265820.5.peg.2804"/>
<evidence type="ECO:0000256" key="5">
    <source>
        <dbReference type="ARBA" id="ARBA00022692"/>
    </source>
</evidence>
<evidence type="ECO:0000256" key="4">
    <source>
        <dbReference type="ARBA" id="ARBA00022475"/>
    </source>
</evidence>
<dbReference type="AlphaFoldDB" id="W7BP98"/>
<sequence length="42" mass="4980">MERINLSEDGVLVIETGRQRLLLFVRNEEDLEQMLKVFTEKS</sequence>
<evidence type="ECO:0000256" key="6">
    <source>
        <dbReference type="ARBA" id="ARBA00022989"/>
    </source>
</evidence>
<keyword evidence="9" id="KW-1185">Reference proteome</keyword>
<comment type="caution">
    <text evidence="8">The sequence shown here is derived from an EMBL/GenBank/DDBJ whole genome shotgun (WGS) entry which is preliminary data.</text>
</comment>
<name>W7BP98_9LIST</name>
<evidence type="ECO:0000256" key="1">
    <source>
        <dbReference type="ARBA" id="ARBA00004651"/>
    </source>
</evidence>
<dbReference type="EMBL" id="AODE01000029">
    <property type="protein sequence ID" value="EUJ26675.1"/>
    <property type="molecule type" value="Genomic_DNA"/>
</dbReference>
<evidence type="ECO:0000256" key="7">
    <source>
        <dbReference type="ARBA" id="ARBA00023136"/>
    </source>
</evidence>
<protein>
    <recommendedName>
        <fullName evidence="3">UPF0266 membrane protein YobD</fullName>
    </recommendedName>
</protein>
<evidence type="ECO:0000256" key="3">
    <source>
        <dbReference type="ARBA" id="ARBA00019407"/>
    </source>
</evidence>
<comment type="subcellular location">
    <subcellularLocation>
        <location evidence="1">Cell membrane</location>
        <topology evidence="1">Multi-pass membrane protein</topology>
    </subcellularLocation>
</comment>
<dbReference type="RefSeq" id="WP_277620198.1">
    <property type="nucleotide sequence ID" value="NZ_AODE01000029.1"/>
</dbReference>
<comment type="similarity">
    <text evidence="2">Belongs to the UPF0266 family.</text>
</comment>
<reference evidence="8 9" key="1">
    <citation type="journal article" date="2014" name="Int. J. Syst. Evol. Microbiol.">
        <title>Listeria floridensis sp. nov., Listeria aquatica sp. nov., Listeria cornellensis sp. nov., Listeria riparia sp. nov. and Listeria grandensis sp. nov., from agricultural and natural environments.</title>
        <authorList>
            <person name="den Bakker H.C."/>
            <person name="Warchocki S."/>
            <person name="Wright E.M."/>
            <person name="Allred A.F."/>
            <person name="Ahlstrom C."/>
            <person name="Manuel C.S."/>
            <person name="Stasiewicz M.J."/>
            <person name="Burrell A."/>
            <person name="Roof S."/>
            <person name="Strawn L."/>
            <person name="Fortes E.D."/>
            <person name="Nightingale K.K."/>
            <person name="Kephart D."/>
            <person name="Wiedmann M."/>
        </authorList>
    </citation>
    <scope>NUCLEOTIDE SEQUENCE [LARGE SCALE GENOMIC DNA]</scope>
    <source>
        <strain evidence="9">FSL F6-969</strain>
    </source>
</reference>
<keyword evidence="7" id="KW-0472">Membrane</keyword>
<dbReference type="GO" id="GO:0005886">
    <property type="term" value="C:plasma membrane"/>
    <property type="evidence" value="ECO:0007669"/>
    <property type="project" value="UniProtKB-SubCell"/>
</dbReference>